<dbReference type="InterPro" id="IPR000504">
    <property type="entry name" value="RRM_dom"/>
</dbReference>
<dbReference type="AlphaFoldDB" id="A0A8S1XDU9"/>
<evidence type="ECO:0000259" key="4">
    <source>
        <dbReference type="PROSITE" id="PS50102"/>
    </source>
</evidence>
<feature type="region of interest" description="Disordered" evidence="3">
    <location>
        <begin position="179"/>
        <end position="209"/>
    </location>
</feature>
<dbReference type="CDD" id="cd12347">
    <property type="entry name" value="RRM_PPIE"/>
    <property type="match status" value="1"/>
</dbReference>
<keyword evidence="1 2" id="KW-0694">RNA-binding</keyword>
<accession>A0A8S1XDU9</accession>
<gene>
    <name evidence="5" type="ORF">PPENT_87.1.T1210134</name>
</gene>
<reference evidence="5" key="1">
    <citation type="submission" date="2021-01" db="EMBL/GenBank/DDBJ databases">
        <authorList>
            <consortium name="Genoscope - CEA"/>
            <person name="William W."/>
        </authorList>
    </citation>
    <scope>NUCLEOTIDE SEQUENCE</scope>
</reference>
<comment type="caution">
    <text evidence="5">The sequence shown here is derived from an EMBL/GenBank/DDBJ whole genome shotgun (WGS) entry which is preliminary data.</text>
</comment>
<protein>
    <recommendedName>
        <fullName evidence="4">RRM domain-containing protein</fullName>
    </recommendedName>
</protein>
<sequence>MMITQQHQKNISIQQQLQINLITQMMKISSQNQQLEQEVVYDVCYNTQCICLFFECVLNNIYYQYQMSEELANTVYLGGIPEDITVEQIKHLFITFGEIKSVDLPIDSETQKNRGFAFIEYEDIEDAEAAIDNYDEGELFGKIVKVKPAKPYKPKSFYTKPVWHSEDWQRKNNEEYTYKERVRREKQKKRDEEERKKEEEKAKKYQKKQ</sequence>
<evidence type="ECO:0000256" key="2">
    <source>
        <dbReference type="PROSITE-ProRule" id="PRU00176"/>
    </source>
</evidence>
<evidence type="ECO:0000256" key="1">
    <source>
        <dbReference type="ARBA" id="ARBA00022884"/>
    </source>
</evidence>
<dbReference type="Pfam" id="PF00076">
    <property type="entry name" value="RRM_1"/>
    <property type="match status" value="1"/>
</dbReference>
<evidence type="ECO:0000256" key="3">
    <source>
        <dbReference type="SAM" id="MobiDB-lite"/>
    </source>
</evidence>
<feature type="compositionally biased region" description="Basic and acidic residues" evidence="3">
    <location>
        <begin position="179"/>
        <end position="203"/>
    </location>
</feature>
<organism evidence="5 6">
    <name type="scientific">Paramecium pentaurelia</name>
    <dbReference type="NCBI Taxonomy" id="43138"/>
    <lineage>
        <taxon>Eukaryota</taxon>
        <taxon>Sar</taxon>
        <taxon>Alveolata</taxon>
        <taxon>Ciliophora</taxon>
        <taxon>Intramacronucleata</taxon>
        <taxon>Oligohymenophorea</taxon>
        <taxon>Peniculida</taxon>
        <taxon>Parameciidae</taxon>
        <taxon>Paramecium</taxon>
    </lineage>
</organism>
<dbReference type="OrthoDB" id="193499at2759"/>
<dbReference type="PROSITE" id="PS50102">
    <property type="entry name" value="RRM"/>
    <property type="match status" value="1"/>
</dbReference>
<dbReference type="InterPro" id="IPR034168">
    <property type="entry name" value="PPIE_RRM"/>
</dbReference>
<proteinExistence type="predicted"/>
<dbReference type="PANTHER" id="PTHR48037">
    <property type="entry name" value="ATPASE E1"/>
    <property type="match status" value="1"/>
</dbReference>
<dbReference type="GO" id="GO:0003723">
    <property type="term" value="F:RNA binding"/>
    <property type="evidence" value="ECO:0007669"/>
    <property type="project" value="UniProtKB-UniRule"/>
</dbReference>
<dbReference type="PANTHER" id="PTHR48037:SF1">
    <property type="entry name" value="RRM DOMAIN-CONTAINING PROTEIN"/>
    <property type="match status" value="1"/>
</dbReference>
<name>A0A8S1XDU9_9CILI</name>
<keyword evidence="6" id="KW-1185">Reference proteome</keyword>
<dbReference type="EMBL" id="CAJJDO010000121">
    <property type="protein sequence ID" value="CAD8199347.1"/>
    <property type="molecule type" value="Genomic_DNA"/>
</dbReference>
<dbReference type="Proteomes" id="UP000689195">
    <property type="component" value="Unassembled WGS sequence"/>
</dbReference>
<evidence type="ECO:0000313" key="6">
    <source>
        <dbReference type="Proteomes" id="UP000689195"/>
    </source>
</evidence>
<feature type="domain" description="RRM" evidence="4">
    <location>
        <begin position="73"/>
        <end position="151"/>
    </location>
</feature>
<dbReference type="SMART" id="SM00360">
    <property type="entry name" value="RRM"/>
    <property type="match status" value="1"/>
</dbReference>
<evidence type="ECO:0000313" key="5">
    <source>
        <dbReference type="EMBL" id="CAD8199347.1"/>
    </source>
</evidence>